<accession>A0A8T4HDA6</accession>
<evidence type="ECO:0000313" key="10">
    <source>
        <dbReference type="EMBL" id="MBP3943357.1"/>
    </source>
</evidence>
<dbReference type="InterPro" id="IPR036390">
    <property type="entry name" value="WH_DNA-bd_sf"/>
</dbReference>
<feature type="domain" description="HTH crp-type" evidence="9">
    <location>
        <begin position="274"/>
        <end position="346"/>
    </location>
</feature>
<feature type="domain" description="Response regulatory" evidence="8">
    <location>
        <begin position="5"/>
        <end position="122"/>
    </location>
</feature>
<evidence type="ECO:0000259" key="7">
    <source>
        <dbReference type="PROSITE" id="PS50042"/>
    </source>
</evidence>
<dbReference type="Proteomes" id="UP000679691">
    <property type="component" value="Unassembled WGS sequence"/>
</dbReference>
<organism evidence="10 11">
    <name type="scientific">Rhinopithecimicrobium faecis</name>
    <dbReference type="NCBI Taxonomy" id="2820698"/>
    <lineage>
        <taxon>Bacteria</taxon>
        <taxon>Pseudomonadati</taxon>
        <taxon>Bacteroidota</taxon>
        <taxon>Sphingobacteriia</taxon>
        <taxon>Sphingobacteriales</taxon>
        <taxon>Sphingobacteriaceae</taxon>
        <taxon>Rhinopithecimicrobium</taxon>
    </lineage>
</organism>
<dbReference type="InterPro" id="IPR011006">
    <property type="entry name" value="CheY-like_superfamily"/>
</dbReference>
<dbReference type="PANTHER" id="PTHR48111:SF4">
    <property type="entry name" value="DNA-BINDING DUAL TRANSCRIPTIONAL REGULATOR OMPR"/>
    <property type="match status" value="1"/>
</dbReference>
<gene>
    <name evidence="10" type="ORF">J5U18_07235</name>
</gene>
<dbReference type="GO" id="GO:0000976">
    <property type="term" value="F:transcription cis-regulatory region binding"/>
    <property type="evidence" value="ECO:0007669"/>
    <property type="project" value="TreeGrafter"/>
</dbReference>
<keyword evidence="11" id="KW-1185">Reference proteome</keyword>
<dbReference type="PROSITE" id="PS51063">
    <property type="entry name" value="HTH_CRP_2"/>
    <property type="match status" value="1"/>
</dbReference>
<dbReference type="AlphaFoldDB" id="A0A8T4HDA6"/>
<sequence length="353" mass="40300">MEKKSILIIEDNTDIREGTAEILELTGGYNIYTAADGREGVDLAIKHVPDLILCDIMMPELDGFGVLYMLHKNELTVNIPFIFLTAKAERTDMRKAMEMGADDYLTKPFDDIELLNAIESRLRKREQLGNQSSKRDTFFLNSEDQEVILNDVIEESRVKVFKKKQTIYESGDVPTFVYFVLKGKVRSFLHYLDGRELSTDIHIAQNFFGYEAVLLNDNYSDNATALEDCEIALITREKFYELMYRKPAIASKFIRLLSGNIREKEEQLLGFAYDSVRKRVANSLINVALKSVEDSSEDECLIRISRDGLAALAGTANETISRMLADFKDEKLITKEGNAIRIFSIEKLRNIKQ</sequence>
<dbReference type="InterPro" id="IPR000595">
    <property type="entry name" value="cNMP-bd_dom"/>
</dbReference>
<dbReference type="Pfam" id="PF00027">
    <property type="entry name" value="cNMP_binding"/>
    <property type="match status" value="1"/>
</dbReference>
<dbReference type="SMART" id="SM00448">
    <property type="entry name" value="REC"/>
    <property type="match status" value="1"/>
</dbReference>
<dbReference type="CDD" id="cd00038">
    <property type="entry name" value="CAP_ED"/>
    <property type="match status" value="1"/>
</dbReference>
<dbReference type="InterPro" id="IPR036388">
    <property type="entry name" value="WH-like_DNA-bd_sf"/>
</dbReference>
<feature type="domain" description="Cyclic nucleotide-binding" evidence="7">
    <location>
        <begin position="140"/>
        <end position="243"/>
    </location>
</feature>
<dbReference type="InterPro" id="IPR018490">
    <property type="entry name" value="cNMP-bd_dom_sf"/>
</dbReference>
<evidence type="ECO:0000259" key="8">
    <source>
        <dbReference type="PROSITE" id="PS50110"/>
    </source>
</evidence>
<evidence type="ECO:0000256" key="1">
    <source>
        <dbReference type="ARBA" id="ARBA00022553"/>
    </source>
</evidence>
<evidence type="ECO:0000256" key="2">
    <source>
        <dbReference type="ARBA" id="ARBA00023012"/>
    </source>
</evidence>
<dbReference type="InterPro" id="IPR012318">
    <property type="entry name" value="HTH_CRP"/>
</dbReference>
<proteinExistence type="predicted"/>
<evidence type="ECO:0000313" key="11">
    <source>
        <dbReference type="Proteomes" id="UP000679691"/>
    </source>
</evidence>
<keyword evidence="5" id="KW-0804">Transcription</keyword>
<dbReference type="PROSITE" id="PS50042">
    <property type="entry name" value="CNMP_BINDING_3"/>
    <property type="match status" value="1"/>
</dbReference>
<feature type="modified residue" description="4-aspartylphosphate" evidence="6">
    <location>
        <position position="55"/>
    </location>
</feature>
<name>A0A8T4HDA6_9SPHI</name>
<dbReference type="Gene3D" id="2.60.120.10">
    <property type="entry name" value="Jelly Rolls"/>
    <property type="match status" value="1"/>
</dbReference>
<evidence type="ECO:0000256" key="6">
    <source>
        <dbReference type="PROSITE-ProRule" id="PRU00169"/>
    </source>
</evidence>
<reference evidence="10" key="1">
    <citation type="submission" date="2021-03" db="EMBL/GenBank/DDBJ databases">
        <authorList>
            <person name="Lu T."/>
            <person name="Wang Q."/>
            <person name="Han X."/>
        </authorList>
    </citation>
    <scope>NUCLEOTIDE SEQUENCE</scope>
    <source>
        <strain evidence="10">WQ 2009</strain>
    </source>
</reference>
<evidence type="ECO:0000256" key="4">
    <source>
        <dbReference type="ARBA" id="ARBA00023125"/>
    </source>
</evidence>
<evidence type="ECO:0000256" key="5">
    <source>
        <dbReference type="ARBA" id="ARBA00023163"/>
    </source>
</evidence>
<dbReference type="Pfam" id="PF13545">
    <property type="entry name" value="HTH_Crp_2"/>
    <property type="match status" value="1"/>
</dbReference>
<dbReference type="InterPro" id="IPR039420">
    <property type="entry name" value="WalR-like"/>
</dbReference>
<keyword evidence="1 6" id="KW-0597">Phosphoprotein</keyword>
<dbReference type="RefSeq" id="WP_353546848.1">
    <property type="nucleotide sequence ID" value="NZ_JAGKSB010000006.1"/>
</dbReference>
<dbReference type="EMBL" id="JAGKSB010000006">
    <property type="protein sequence ID" value="MBP3943357.1"/>
    <property type="molecule type" value="Genomic_DNA"/>
</dbReference>
<dbReference type="Gene3D" id="3.40.50.2300">
    <property type="match status" value="1"/>
</dbReference>
<keyword evidence="3" id="KW-0805">Transcription regulation</keyword>
<protein>
    <submittedName>
        <fullName evidence="10">Response regulator</fullName>
    </submittedName>
</protein>
<dbReference type="GO" id="GO:0006355">
    <property type="term" value="P:regulation of DNA-templated transcription"/>
    <property type="evidence" value="ECO:0007669"/>
    <property type="project" value="InterPro"/>
</dbReference>
<evidence type="ECO:0000259" key="9">
    <source>
        <dbReference type="PROSITE" id="PS51063"/>
    </source>
</evidence>
<dbReference type="GO" id="GO:0032993">
    <property type="term" value="C:protein-DNA complex"/>
    <property type="evidence" value="ECO:0007669"/>
    <property type="project" value="TreeGrafter"/>
</dbReference>
<dbReference type="InterPro" id="IPR001789">
    <property type="entry name" value="Sig_transdc_resp-reg_receiver"/>
</dbReference>
<keyword evidence="2" id="KW-0902">Two-component regulatory system</keyword>
<dbReference type="GO" id="GO:0005829">
    <property type="term" value="C:cytosol"/>
    <property type="evidence" value="ECO:0007669"/>
    <property type="project" value="TreeGrafter"/>
</dbReference>
<comment type="caution">
    <text evidence="10">The sequence shown here is derived from an EMBL/GenBank/DDBJ whole genome shotgun (WGS) entry which is preliminary data.</text>
</comment>
<dbReference type="Gene3D" id="1.10.10.10">
    <property type="entry name" value="Winged helix-like DNA-binding domain superfamily/Winged helix DNA-binding domain"/>
    <property type="match status" value="1"/>
</dbReference>
<dbReference type="SMART" id="SM00100">
    <property type="entry name" value="cNMP"/>
    <property type="match status" value="1"/>
</dbReference>
<dbReference type="SMART" id="SM00419">
    <property type="entry name" value="HTH_CRP"/>
    <property type="match status" value="1"/>
</dbReference>
<keyword evidence="4" id="KW-0238">DNA-binding</keyword>
<dbReference type="Pfam" id="PF00072">
    <property type="entry name" value="Response_reg"/>
    <property type="match status" value="1"/>
</dbReference>
<dbReference type="PROSITE" id="PS50110">
    <property type="entry name" value="RESPONSE_REGULATORY"/>
    <property type="match status" value="1"/>
</dbReference>
<dbReference type="SUPFAM" id="SSF51206">
    <property type="entry name" value="cAMP-binding domain-like"/>
    <property type="match status" value="1"/>
</dbReference>
<dbReference type="GO" id="GO:0000156">
    <property type="term" value="F:phosphorelay response regulator activity"/>
    <property type="evidence" value="ECO:0007669"/>
    <property type="project" value="TreeGrafter"/>
</dbReference>
<dbReference type="SUPFAM" id="SSF46785">
    <property type="entry name" value="Winged helix' DNA-binding domain"/>
    <property type="match status" value="1"/>
</dbReference>
<evidence type="ECO:0000256" key="3">
    <source>
        <dbReference type="ARBA" id="ARBA00023015"/>
    </source>
</evidence>
<dbReference type="InterPro" id="IPR014710">
    <property type="entry name" value="RmlC-like_jellyroll"/>
</dbReference>
<dbReference type="PANTHER" id="PTHR48111">
    <property type="entry name" value="REGULATOR OF RPOS"/>
    <property type="match status" value="1"/>
</dbReference>
<dbReference type="SUPFAM" id="SSF52172">
    <property type="entry name" value="CheY-like"/>
    <property type="match status" value="1"/>
</dbReference>